<dbReference type="OrthoDB" id="5151042at2"/>
<feature type="domain" description="FIST" evidence="1">
    <location>
        <begin position="31"/>
        <end position="230"/>
    </location>
</feature>
<comment type="caution">
    <text evidence="4">The sequence shown here is derived from an EMBL/GenBank/DDBJ whole genome shotgun (WGS) entry which is preliminary data.</text>
</comment>
<evidence type="ECO:0000259" key="2">
    <source>
        <dbReference type="SMART" id="SM01204"/>
    </source>
</evidence>
<accession>A0A3N0A888</accession>
<proteinExistence type="predicted"/>
<reference evidence="4 5" key="1">
    <citation type="submission" date="2019-04" db="EMBL/GenBank/DDBJ databases">
        <title>Microbes associate with the intestines of laboratory mice.</title>
        <authorList>
            <person name="Navarre W."/>
            <person name="Wong E."/>
            <person name="Huang K.C."/>
            <person name="Tropini C."/>
            <person name="Ng K."/>
            <person name="Yu B."/>
        </authorList>
    </citation>
    <scope>NUCLEOTIDE SEQUENCE [LARGE SCALE GENOMIC DNA]</scope>
    <source>
        <strain evidence="4 5">NM48_B13</strain>
    </source>
</reference>
<dbReference type="EMBL" id="JACHYA010000005">
    <property type="protein sequence ID" value="MBB3171722.1"/>
    <property type="molecule type" value="Genomic_DNA"/>
</dbReference>
<dbReference type="SMART" id="SM01204">
    <property type="entry name" value="FIST_C"/>
    <property type="match status" value="1"/>
</dbReference>
<dbReference type="PANTHER" id="PTHR40252:SF2">
    <property type="entry name" value="BLR0328 PROTEIN"/>
    <property type="match status" value="1"/>
</dbReference>
<dbReference type="SMART" id="SM00897">
    <property type="entry name" value="FIST"/>
    <property type="match status" value="1"/>
</dbReference>
<evidence type="ECO:0000313" key="6">
    <source>
        <dbReference type="Proteomes" id="UP000530850"/>
    </source>
</evidence>
<evidence type="ECO:0000313" key="5">
    <source>
        <dbReference type="Proteomes" id="UP000309454"/>
    </source>
</evidence>
<evidence type="ECO:0000259" key="1">
    <source>
        <dbReference type="SMART" id="SM00897"/>
    </source>
</evidence>
<name>A0A3N0A888_9ACTN</name>
<feature type="domain" description="FIST C-domain" evidence="2">
    <location>
        <begin position="231"/>
        <end position="372"/>
    </location>
</feature>
<sequence>MFKANVGSSTAEDARAAGREAAAAAGAGLEDVKVVLAYCSCDYNVDEVVAGIGEAIPDVPVLGNTSFTGVVVPGAGYVGGDVPFVGVMALADPEMVVSVVAANRAENDDPVEAGVAMAETALDLAETDFAPEYFYMAASPAEEEFYLKGISSVIGREPFFGGSAADNTIAGNWKLYAGDQSFADGCVAAFFWNAPSMTNVFTGAYRETDDFGVITKVEGNRTIAEIDGVPAAKKLQEWAGCSDDDIAGGNLLAYTVLSPLGVKDRLGDLIAIRHPMNGNEDFSINVGNNVTEKTCVIRMEATVDELIQSVPDTLRQLIDRMPGEPAAFHLVHCGGRRAGIDARIGEVAAAVAEVAGDVPYIMEFTFGEYGFESDNNNTCGGLMLSFTGFSN</sequence>
<dbReference type="Proteomes" id="UP000530850">
    <property type="component" value="Unassembled WGS sequence"/>
</dbReference>
<gene>
    <name evidence="4" type="ORF">E5982_08960</name>
    <name evidence="3" type="ORF">FHR31_001548</name>
</gene>
<keyword evidence="5" id="KW-1185">Reference proteome</keyword>
<dbReference type="Pfam" id="PF10442">
    <property type="entry name" value="FIST_C"/>
    <property type="match status" value="1"/>
</dbReference>
<dbReference type="GeneID" id="93357445"/>
<evidence type="ECO:0000313" key="3">
    <source>
        <dbReference type="EMBL" id="MBB3171722.1"/>
    </source>
</evidence>
<protein>
    <recommendedName>
        <fullName evidence="7">FIST domain-containing protein</fullName>
    </recommendedName>
</protein>
<organism evidence="4 5">
    <name type="scientific">Parvibacter caecicola</name>
    <dbReference type="NCBI Taxonomy" id="747645"/>
    <lineage>
        <taxon>Bacteria</taxon>
        <taxon>Bacillati</taxon>
        <taxon>Actinomycetota</taxon>
        <taxon>Coriobacteriia</taxon>
        <taxon>Coriobacteriales</taxon>
        <taxon>Coriobacteriaceae</taxon>
        <taxon>Parvibacter</taxon>
    </lineage>
</organism>
<dbReference type="AlphaFoldDB" id="A0A3N0A888"/>
<dbReference type="Pfam" id="PF08495">
    <property type="entry name" value="FIST"/>
    <property type="match status" value="1"/>
</dbReference>
<dbReference type="RefSeq" id="WP_123186129.1">
    <property type="nucleotide sequence ID" value="NZ_CANPEU010000007.1"/>
</dbReference>
<dbReference type="InterPro" id="IPR019494">
    <property type="entry name" value="FIST_C"/>
</dbReference>
<dbReference type="EMBL" id="SSTM01000008">
    <property type="protein sequence ID" value="TJW09650.1"/>
    <property type="molecule type" value="Genomic_DNA"/>
</dbReference>
<dbReference type="PANTHER" id="PTHR40252">
    <property type="entry name" value="BLR0328 PROTEIN"/>
    <property type="match status" value="1"/>
</dbReference>
<evidence type="ECO:0000313" key="4">
    <source>
        <dbReference type="EMBL" id="TJW09650.1"/>
    </source>
</evidence>
<dbReference type="Proteomes" id="UP000309454">
    <property type="component" value="Unassembled WGS sequence"/>
</dbReference>
<evidence type="ECO:0008006" key="7">
    <source>
        <dbReference type="Google" id="ProtNLM"/>
    </source>
</evidence>
<reference evidence="3 6" key="2">
    <citation type="submission" date="2020-08" db="EMBL/GenBank/DDBJ databases">
        <title>Sequencing the genomes of 1000 actinobacteria strains.</title>
        <authorList>
            <person name="Klenk H.-P."/>
        </authorList>
    </citation>
    <scope>NUCLEOTIDE SEQUENCE [LARGE SCALE GENOMIC DNA]</scope>
    <source>
        <strain evidence="3 6">DSM 22242</strain>
    </source>
</reference>
<dbReference type="InterPro" id="IPR013702">
    <property type="entry name" value="FIST_domain_N"/>
</dbReference>